<name>A0A3M7QP24_BRAPC</name>
<protein>
    <submittedName>
        <fullName evidence="2">Uncharacterized protein</fullName>
    </submittedName>
</protein>
<dbReference type="AlphaFoldDB" id="A0A3M7QP24"/>
<keyword evidence="1" id="KW-1133">Transmembrane helix</keyword>
<dbReference type="EMBL" id="REGN01005600">
    <property type="protein sequence ID" value="RNA12824.1"/>
    <property type="molecule type" value="Genomic_DNA"/>
</dbReference>
<keyword evidence="1" id="KW-0472">Membrane</keyword>
<organism evidence="2 3">
    <name type="scientific">Brachionus plicatilis</name>
    <name type="common">Marine rotifer</name>
    <name type="synonym">Brachionus muelleri</name>
    <dbReference type="NCBI Taxonomy" id="10195"/>
    <lineage>
        <taxon>Eukaryota</taxon>
        <taxon>Metazoa</taxon>
        <taxon>Spiralia</taxon>
        <taxon>Gnathifera</taxon>
        <taxon>Rotifera</taxon>
        <taxon>Eurotatoria</taxon>
        <taxon>Monogononta</taxon>
        <taxon>Pseudotrocha</taxon>
        <taxon>Ploima</taxon>
        <taxon>Brachionidae</taxon>
        <taxon>Brachionus</taxon>
    </lineage>
</organism>
<gene>
    <name evidence="2" type="ORF">BpHYR1_032127</name>
</gene>
<evidence type="ECO:0000256" key="1">
    <source>
        <dbReference type="SAM" id="Phobius"/>
    </source>
</evidence>
<accession>A0A3M7QP24</accession>
<dbReference type="Proteomes" id="UP000276133">
    <property type="component" value="Unassembled WGS sequence"/>
</dbReference>
<reference evidence="2 3" key="1">
    <citation type="journal article" date="2018" name="Sci. Rep.">
        <title>Genomic signatures of local adaptation to the degree of environmental predictability in rotifers.</title>
        <authorList>
            <person name="Franch-Gras L."/>
            <person name="Hahn C."/>
            <person name="Garcia-Roger E.M."/>
            <person name="Carmona M.J."/>
            <person name="Serra M."/>
            <person name="Gomez A."/>
        </authorList>
    </citation>
    <scope>NUCLEOTIDE SEQUENCE [LARGE SCALE GENOMIC DNA]</scope>
    <source>
        <strain evidence="2">HYR1</strain>
    </source>
</reference>
<evidence type="ECO:0000313" key="2">
    <source>
        <dbReference type="EMBL" id="RNA12824.1"/>
    </source>
</evidence>
<sequence length="157" mass="17581">MASSSLIETKDFSTFGKSKAPKGVDVTCILAVIADHALKYSSTSLSSRSFAFRLKYFYIYMYKISRGVLPYSLEMLMTYVQILICISVIISDLGHLKKKTKSSQSLSGVSEDVGEDELKIKLFLIHVILKSKKIPCGVLTELIFVYQPVNYSNLKDC</sequence>
<keyword evidence="1" id="KW-0812">Transmembrane</keyword>
<proteinExistence type="predicted"/>
<keyword evidence="3" id="KW-1185">Reference proteome</keyword>
<comment type="caution">
    <text evidence="2">The sequence shown here is derived from an EMBL/GenBank/DDBJ whole genome shotgun (WGS) entry which is preliminary data.</text>
</comment>
<feature type="transmembrane region" description="Helical" evidence="1">
    <location>
        <begin position="76"/>
        <end position="96"/>
    </location>
</feature>
<evidence type="ECO:0000313" key="3">
    <source>
        <dbReference type="Proteomes" id="UP000276133"/>
    </source>
</evidence>